<accession>A0A9D1CKM5</accession>
<comment type="caution">
    <text evidence="1">The sequence shown here is derived from an EMBL/GenBank/DDBJ whole genome shotgun (WGS) entry which is preliminary data.</text>
</comment>
<dbReference type="Proteomes" id="UP000886725">
    <property type="component" value="Unassembled WGS sequence"/>
</dbReference>
<protein>
    <submittedName>
        <fullName evidence="1">Uncharacterized protein</fullName>
    </submittedName>
</protein>
<evidence type="ECO:0000313" key="2">
    <source>
        <dbReference type="Proteomes" id="UP000886725"/>
    </source>
</evidence>
<sequence>MGMIGVDGREVLESFRPETVFSLDDLEMKDLTVRAKNTNGLYHQYFQGLLGFAQTCELATGIFSGQDLDAQKNIEPRQDLYNGLSDAIINSLVVGIDQSLNLGTIYQLASQKYPDSFATKEDYLYALQLALFGKFDEKSLQYVPDPDISTNPSMDWHCRVVGDYASCLKSLIDVFGTDTVRSVVTPGLYEVSQKRESSDSVKSR</sequence>
<reference evidence="1" key="1">
    <citation type="submission" date="2020-10" db="EMBL/GenBank/DDBJ databases">
        <authorList>
            <person name="Gilroy R."/>
        </authorList>
    </citation>
    <scope>NUCLEOTIDE SEQUENCE</scope>
    <source>
        <strain evidence="1">CHK165-10780</strain>
    </source>
</reference>
<organism evidence="1 2">
    <name type="scientific">Candidatus Faecenecus gallistercoris</name>
    <dbReference type="NCBI Taxonomy" id="2840793"/>
    <lineage>
        <taxon>Bacteria</taxon>
        <taxon>Bacillati</taxon>
        <taxon>Bacillota</taxon>
        <taxon>Bacillota incertae sedis</taxon>
        <taxon>Candidatus Faecenecus</taxon>
    </lineage>
</organism>
<evidence type="ECO:0000313" key="1">
    <source>
        <dbReference type="EMBL" id="HIQ64683.1"/>
    </source>
</evidence>
<gene>
    <name evidence="1" type="ORF">IAC85_02980</name>
</gene>
<name>A0A9D1CKM5_9FIRM</name>
<proteinExistence type="predicted"/>
<dbReference type="AlphaFoldDB" id="A0A9D1CKM5"/>
<dbReference type="EMBL" id="DVFU01000060">
    <property type="protein sequence ID" value="HIQ64683.1"/>
    <property type="molecule type" value="Genomic_DNA"/>
</dbReference>
<reference evidence="1" key="2">
    <citation type="journal article" date="2021" name="PeerJ">
        <title>Extensive microbial diversity within the chicken gut microbiome revealed by metagenomics and culture.</title>
        <authorList>
            <person name="Gilroy R."/>
            <person name="Ravi A."/>
            <person name="Getino M."/>
            <person name="Pursley I."/>
            <person name="Horton D.L."/>
            <person name="Alikhan N.F."/>
            <person name="Baker D."/>
            <person name="Gharbi K."/>
            <person name="Hall N."/>
            <person name="Watson M."/>
            <person name="Adriaenssens E.M."/>
            <person name="Foster-Nyarko E."/>
            <person name="Jarju S."/>
            <person name="Secka A."/>
            <person name="Antonio M."/>
            <person name="Oren A."/>
            <person name="Chaudhuri R.R."/>
            <person name="La Ragione R."/>
            <person name="Hildebrand F."/>
            <person name="Pallen M.J."/>
        </authorList>
    </citation>
    <scope>NUCLEOTIDE SEQUENCE</scope>
    <source>
        <strain evidence="1">CHK165-10780</strain>
    </source>
</reference>